<evidence type="ECO:0000256" key="3">
    <source>
        <dbReference type="SAM" id="MobiDB-lite"/>
    </source>
</evidence>
<gene>
    <name evidence="5" type="ORF">I302_107924</name>
</gene>
<keyword evidence="6" id="KW-1185">Reference proteome</keyword>
<dbReference type="Proteomes" id="UP000092730">
    <property type="component" value="Chromosome 7"/>
</dbReference>
<feature type="region of interest" description="Disordered" evidence="3">
    <location>
        <begin position="82"/>
        <end position="101"/>
    </location>
</feature>
<dbReference type="InterPro" id="IPR001138">
    <property type="entry name" value="Zn2Cys6_DnaBD"/>
</dbReference>
<evidence type="ECO:0000313" key="6">
    <source>
        <dbReference type="Proteomes" id="UP000092730"/>
    </source>
</evidence>
<dbReference type="GO" id="GO:0005634">
    <property type="term" value="C:nucleus"/>
    <property type="evidence" value="ECO:0007669"/>
    <property type="project" value="UniProtKB-SubCell"/>
</dbReference>
<reference evidence="5" key="2">
    <citation type="submission" date="2024-02" db="EMBL/GenBank/DDBJ databases">
        <title>Comparative genomics of Cryptococcus and Kwoniella reveals pathogenesis evolution and contrasting modes of karyotype evolution via chromosome fusion or intercentromeric recombination.</title>
        <authorList>
            <person name="Coelho M.A."/>
            <person name="David-Palma M."/>
            <person name="Shea T."/>
            <person name="Bowers K."/>
            <person name="McGinley-Smith S."/>
            <person name="Mohammad A.W."/>
            <person name="Gnirke A."/>
            <person name="Yurkov A.M."/>
            <person name="Nowrousian M."/>
            <person name="Sun S."/>
            <person name="Cuomo C.A."/>
            <person name="Heitman J."/>
        </authorList>
    </citation>
    <scope>NUCLEOTIDE SEQUENCE</scope>
    <source>
        <strain evidence="5">CBS 10118</strain>
    </source>
</reference>
<dbReference type="SUPFAM" id="SSF57701">
    <property type="entry name" value="Zn2/Cys6 DNA-binding domain"/>
    <property type="match status" value="1"/>
</dbReference>
<dbReference type="Gene3D" id="4.10.240.10">
    <property type="entry name" value="Zn(2)-C6 fungal-type DNA-binding domain"/>
    <property type="match status" value="1"/>
</dbReference>
<proteinExistence type="predicted"/>
<dbReference type="PANTHER" id="PTHR31001:SF76">
    <property type="entry name" value="ZN(2)-C6 FUNGAL-TYPE DOMAIN-CONTAINING PROTEIN"/>
    <property type="match status" value="1"/>
</dbReference>
<dbReference type="EMBL" id="CP144547">
    <property type="protein sequence ID" value="WVW85886.1"/>
    <property type="molecule type" value="Genomic_DNA"/>
</dbReference>
<sequence>MSMRRTQRAPQSCSNCTKRKVKCTKVLPCTECLDRGLGSSCRREAVVVKGRVVNNDTPTAPTKDELQMENVRLRNRIRELEARGGQEHQAEIGGTSLWRRQ</sequence>
<evidence type="ECO:0000313" key="5">
    <source>
        <dbReference type="EMBL" id="WVW85886.1"/>
    </source>
</evidence>
<dbReference type="SMART" id="SM00066">
    <property type="entry name" value="GAL4"/>
    <property type="match status" value="1"/>
</dbReference>
<name>A0AAJ8MC08_9TREE</name>
<dbReference type="KEGG" id="kbi:90824462"/>
<accession>A0AAJ8MC08</accession>
<dbReference type="AlphaFoldDB" id="A0AAJ8MC08"/>
<dbReference type="GeneID" id="90824462"/>
<dbReference type="PANTHER" id="PTHR31001">
    <property type="entry name" value="UNCHARACTERIZED TRANSCRIPTIONAL REGULATORY PROTEIN"/>
    <property type="match status" value="1"/>
</dbReference>
<comment type="subcellular location">
    <subcellularLocation>
        <location evidence="1">Nucleus</location>
    </subcellularLocation>
</comment>
<dbReference type="PROSITE" id="PS50048">
    <property type="entry name" value="ZN2_CY6_FUNGAL_2"/>
    <property type="match status" value="1"/>
</dbReference>
<feature type="domain" description="Zn(2)-C6 fungal-type" evidence="4">
    <location>
        <begin position="12"/>
        <end position="43"/>
    </location>
</feature>
<evidence type="ECO:0000256" key="1">
    <source>
        <dbReference type="ARBA" id="ARBA00004123"/>
    </source>
</evidence>
<dbReference type="RefSeq" id="XP_065726640.1">
    <property type="nucleotide sequence ID" value="XM_065870568.1"/>
</dbReference>
<protein>
    <recommendedName>
        <fullName evidence="4">Zn(2)-C6 fungal-type domain-containing protein</fullName>
    </recommendedName>
</protein>
<organism evidence="5 6">
    <name type="scientific">Kwoniella bestiolae CBS 10118</name>
    <dbReference type="NCBI Taxonomy" id="1296100"/>
    <lineage>
        <taxon>Eukaryota</taxon>
        <taxon>Fungi</taxon>
        <taxon>Dikarya</taxon>
        <taxon>Basidiomycota</taxon>
        <taxon>Agaricomycotina</taxon>
        <taxon>Tremellomycetes</taxon>
        <taxon>Tremellales</taxon>
        <taxon>Cryptococcaceae</taxon>
        <taxon>Kwoniella</taxon>
    </lineage>
</organism>
<keyword evidence="2" id="KW-0539">Nucleus</keyword>
<dbReference type="GO" id="GO:0000981">
    <property type="term" value="F:DNA-binding transcription factor activity, RNA polymerase II-specific"/>
    <property type="evidence" value="ECO:0007669"/>
    <property type="project" value="InterPro"/>
</dbReference>
<dbReference type="Pfam" id="PF00172">
    <property type="entry name" value="Zn_clus"/>
    <property type="match status" value="1"/>
</dbReference>
<evidence type="ECO:0000256" key="2">
    <source>
        <dbReference type="ARBA" id="ARBA00023242"/>
    </source>
</evidence>
<dbReference type="InterPro" id="IPR050613">
    <property type="entry name" value="Sec_Metabolite_Reg"/>
</dbReference>
<dbReference type="GO" id="GO:0008270">
    <property type="term" value="F:zinc ion binding"/>
    <property type="evidence" value="ECO:0007669"/>
    <property type="project" value="InterPro"/>
</dbReference>
<reference evidence="5" key="1">
    <citation type="submission" date="2013-07" db="EMBL/GenBank/DDBJ databases">
        <authorList>
            <consortium name="The Broad Institute Genome Sequencing Platform"/>
            <person name="Cuomo C."/>
            <person name="Litvintseva A."/>
            <person name="Chen Y."/>
            <person name="Heitman J."/>
            <person name="Sun S."/>
            <person name="Springer D."/>
            <person name="Dromer F."/>
            <person name="Young S.K."/>
            <person name="Zeng Q."/>
            <person name="Gargeya S."/>
            <person name="Fitzgerald M."/>
            <person name="Abouelleil A."/>
            <person name="Alvarado L."/>
            <person name="Berlin A.M."/>
            <person name="Chapman S.B."/>
            <person name="Dewar J."/>
            <person name="Goldberg J."/>
            <person name="Griggs A."/>
            <person name="Gujja S."/>
            <person name="Hansen M."/>
            <person name="Howarth C."/>
            <person name="Imamovic A."/>
            <person name="Larimer J."/>
            <person name="McCowan C."/>
            <person name="Murphy C."/>
            <person name="Pearson M."/>
            <person name="Priest M."/>
            <person name="Roberts A."/>
            <person name="Saif S."/>
            <person name="Shea T."/>
            <person name="Sykes S."/>
            <person name="Wortman J."/>
            <person name="Nusbaum C."/>
            <person name="Birren B."/>
        </authorList>
    </citation>
    <scope>NUCLEOTIDE SEQUENCE</scope>
    <source>
        <strain evidence="5">CBS 10118</strain>
    </source>
</reference>
<dbReference type="InterPro" id="IPR036864">
    <property type="entry name" value="Zn2-C6_fun-type_DNA-bd_sf"/>
</dbReference>
<dbReference type="PROSITE" id="PS00463">
    <property type="entry name" value="ZN2_CY6_FUNGAL_1"/>
    <property type="match status" value="1"/>
</dbReference>
<evidence type="ECO:0000259" key="4">
    <source>
        <dbReference type="PROSITE" id="PS50048"/>
    </source>
</evidence>